<dbReference type="InterPro" id="IPR051803">
    <property type="entry name" value="TA_system_RelE-like_toxin"/>
</dbReference>
<gene>
    <name evidence="3" type="ORF">ACFSC3_00340</name>
</gene>
<dbReference type="InterPro" id="IPR007712">
    <property type="entry name" value="RelE/ParE_toxin"/>
</dbReference>
<dbReference type="PANTHER" id="PTHR33755:SF6">
    <property type="entry name" value="PLASMID STABILIZATION SYSTEM PROTEIN"/>
    <property type="match status" value="1"/>
</dbReference>
<proteinExistence type="inferred from homology"/>
<dbReference type="Proteomes" id="UP001597283">
    <property type="component" value="Unassembled WGS sequence"/>
</dbReference>
<comment type="similarity">
    <text evidence="1">Belongs to the RelE toxin family.</text>
</comment>
<sequence>MADVRLSRAASRDFRDIREAGVREHGVAASDRYMAGFERLFTLLQDQPLAGQERPEFRQPIRSLSHRPYRILYHFAGDTVVIDRIIHHARDVRHILPMDQ</sequence>
<reference evidence="4" key="1">
    <citation type="journal article" date="2019" name="Int. J. Syst. Evol. Microbiol.">
        <title>The Global Catalogue of Microorganisms (GCM) 10K type strain sequencing project: providing services to taxonomists for standard genome sequencing and annotation.</title>
        <authorList>
            <consortium name="The Broad Institute Genomics Platform"/>
            <consortium name="The Broad Institute Genome Sequencing Center for Infectious Disease"/>
            <person name="Wu L."/>
            <person name="Ma J."/>
        </authorList>
    </citation>
    <scope>NUCLEOTIDE SEQUENCE [LARGE SCALE GENOMIC DNA]</scope>
    <source>
        <strain evidence="4">Q85</strain>
    </source>
</reference>
<name>A0ABW4N9P2_9SPHN</name>
<dbReference type="Pfam" id="PF05016">
    <property type="entry name" value="ParE_toxin"/>
    <property type="match status" value="1"/>
</dbReference>
<dbReference type="RefSeq" id="WP_380937597.1">
    <property type="nucleotide sequence ID" value="NZ_JBHUFC010000001.1"/>
</dbReference>
<evidence type="ECO:0000313" key="4">
    <source>
        <dbReference type="Proteomes" id="UP001597283"/>
    </source>
</evidence>
<dbReference type="PANTHER" id="PTHR33755">
    <property type="entry name" value="TOXIN PARE1-RELATED"/>
    <property type="match status" value="1"/>
</dbReference>
<protein>
    <submittedName>
        <fullName evidence="3">Type II toxin-antitoxin system RelE/ParE family toxin</fullName>
    </submittedName>
</protein>
<accession>A0ABW4N9P2</accession>
<dbReference type="Gene3D" id="3.30.2310.20">
    <property type="entry name" value="RelE-like"/>
    <property type="match status" value="1"/>
</dbReference>
<keyword evidence="4" id="KW-1185">Reference proteome</keyword>
<keyword evidence="2" id="KW-1277">Toxin-antitoxin system</keyword>
<evidence type="ECO:0000256" key="2">
    <source>
        <dbReference type="ARBA" id="ARBA00022649"/>
    </source>
</evidence>
<dbReference type="InterPro" id="IPR035093">
    <property type="entry name" value="RelE/ParE_toxin_dom_sf"/>
</dbReference>
<dbReference type="EMBL" id="JBHUFC010000001">
    <property type="protein sequence ID" value="MFD1786010.1"/>
    <property type="molecule type" value="Genomic_DNA"/>
</dbReference>
<evidence type="ECO:0000256" key="1">
    <source>
        <dbReference type="ARBA" id="ARBA00006226"/>
    </source>
</evidence>
<organism evidence="3 4">
    <name type="scientific">Sphingomonas floccifaciens</name>
    <dbReference type="NCBI Taxonomy" id="1844115"/>
    <lineage>
        <taxon>Bacteria</taxon>
        <taxon>Pseudomonadati</taxon>
        <taxon>Pseudomonadota</taxon>
        <taxon>Alphaproteobacteria</taxon>
        <taxon>Sphingomonadales</taxon>
        <taxon>Sphingomonadaceae</taxon>
        <taxon>Sphingomonas</taxon>
    </lineage>
</organism>
<evidence type="ECO:0000313" key="3">
    <source>
        <dbReference type="EMBL" id="MFD1786010.1"/>
    </source>
</evidence>
<comment type="caution">
    <text evidence="3">The sequence shown here is derived from an EMBL/GenBank/DDBJ whole genome shotgun (WGS) entry which is preliminary data.</text>
</comment>